<feature type="domain" description="Methyltransferase FkbM" evidence="1">
    <location>
        <begin position="48"/>
        <end position="232"/>
    </location>
</feature>
<proteinExistence type="predicted"/>
<dbReference type="Proteomes" id="UP000037288">
    <property type="component" value="Unassembled WGS sequence"/>
</dbReference>
<dbReference type="NCBIfam" id="TIGR01444">
    <property type="entry name" value="fkbM_fam"/>
    <property type="match status" value="1"/>
</dbReference>
<dbReference type="GO" id="GO:0008168">
    <property type="term" value="F:methyltransferase activity"/>
    <property type="evidence" value="ECO:0007669"/>
    <property type="project" value="UniProtKB-KW"/>
</dbReference>
<gene>
    <name evidence="2" type="ORF">AC230_20870</name>
</gene>
<keyword evidence="3" id="KW-1185">Reference proteome</keyword>
<dbReference type="OrthoDB" id="424472at2"/>
<dbReference type="EMBL" id="LFXA01000013">
    <property type="protein sequence ID" value="KNB50868.1"/>
    <property type="molecule type" value="Genomic_DNA"/>
</dbReference>
<dbReference type="SUPFAM" id="SSF53335">
    <property type="entry name" value="S-adenosyl-L-methionine-dependent methyltransferases"/>
    <property type="match status" value="1"/>
</dbReference>
<dbReference type="AlphaFoldDB" id="A0A0K9XCE0"/>
<name>A0A0K9XCE0_9ACTN</name>
<dbReference type="Gene3D" id="3.40.50.150">
    <property type="entry name" value="Vaccinia Virus protein VP39"/>
    <property type="match status" value="1"/>
</dbReference>
<dbReference type="PANTHER" id="PTHR34203">
    <property type="entry name" value="METHYLTRANSFERASE, FKBM FAMILY PROTEIN"/>
    <property type="match status" value="1"/>
</dbReference>
<evidence type="ECO:0000259" key="1">
    <source>
        <dbReference type="Pfam" id="PF05050"/>
    </source>
</evidence>
<dbReference type="InterPro" id="IPR029063">
    <property type="entry name" value="SAM-dependent_MTases_sf"/>
</dbReference>
<dbReference type="Pfam" id="PF05050">
    <property type="entry name" value="Methyltransf_21"/>
    <property type="match status" value="1"/>
</dbReference>
<evidence type="ECO:0000313" key="3">
    <source>
        <dbReference type="Proteomes" id="UP000037288"/>
    </source>
</evidence>
<dbReference type="InterPro" id="IPR052514">
    <property type="entry name" value="SAM-dependent_MTase"/>
</dbReference>
<accession>A0A0K9XCE0</accession>
<keyword evidence="2" id="KW-0489">Methyltransferase</keyword>
<protein>
    <submittedName>
        <fullName evidence="2">31-O-demethyl-FK506 methyltransferase</fullName>
    </submittedName>
</protein>
<dbReference type="GO" id="GO:0032259">
    <property type="term" value="P:methylation"/>
    <property type="evidence" value="ECO:0007669"/>
    <property type="project" value="UniProtKB-KW"/>
</dbReference>
<dbReference type="STRING" id="1678637.AC230_20870"/>
<dbReference type="PATRIC" id="fig|1678637.3.peg.4474"/>
<organism evidence="2 3">
    <name type="scientific">Streptomyces caatingaensis</name>
    <dbReference type="NCBI Taxonomy" id="1678637"/>
    <lineage>
        <taxon>Bacteria</taxon>
        <taxon>Bacillati</taxon>
        <taxon>Actinomycetota</taxon>
        <taxon>Actinomycetes</taxon>
        <taxon>Kitasatosporales</taxon>
        <taxon>Streptomycetaceae</taxon>
        <taxon>Streptomyces</taxon>
    </lineage>
</organism>
<evidence type="ECO:0000313" key="2">
    <source>
        <dbReference type="EMBL" id="KNB50868.1"/>
    </source>
</evidence>
<comment type="caution">
    <text evidence="2">The sequence shown here is derived from an EMBL/GenBank/DDBJ whole genome shotgun (WGS) entry which is preliminary data.</text>
</comment>
<dbReference type="InterPro" id="IPR006342">
    <property type="entry name" value="FkbM_mtfrase"/>
</dbReference>
<dbReference type="RefSeq" id="WP_049717789.1">
    <property type="nucleotide sequence ID" value="NZ_LFXA01000013.1"/>
</dbReference>
<dbReference type="PANTHER" id="PTHR34203:SF13">
    <property type="entry name" value="EXPRESSED PROTEIN"/>
    <property type="match status" value="1"/>
</dbReference>
<keyword evidence="2" id="KW-0808">Transferase</keyword>
<sequence>MESTQLPNKLTVEHVNPGETEILYREIFVERCYARNGITLRPGDTVFDVGANIGLATLFFHTECPGVRVHAFEPGPGPYAALQANVAAHGIDAVTTRCAVSDRSGTAELAYYPHFTAMSGLHPSPEEEEALVRSVMVNSGYPAEDIDAMVAEKWATGVPETVEVPVHTLSEVIAERNVSSIGLLKVDVQKSELEVFRGLSEDDWPKVRQCVAEVHDVDGSLQAVLSLLSSHGLATALEQDLVFKDTDIFLVYAWRYEA</sequence>
<reference evidence="3" key="1">
    <citation type="submission" date="2015-07" db="EMBL/GenBank/DDBJ databases">
        <title>Draft genome sequence of Streptomyces sp. CMAA 1322, a bacterium isolated from Caatinga biome, from dry forest semiarid of Brazil.</title>
        <authorList>
            <person name="Santos S.N."/>
            <person name="Gacesa R."/>
            <person name="Taketani R.G."/>
            <person name="Long P.F."/>
            <person name="Melo I.S."/>
        </authorList>
    </citation>
    <scope>NUCLEOTIDE SEQUENCE [LARGE SCALE GENOMIC DNA]</scope>
    <source>
        <strain evidence="3">CMAA 1322</strain>
    </source>
</reference>